<dbReference type="Gene3D" id="3.60.21.10">
    <property type="match status" value="1"/>
</dbReference>
<evidence type="ECO:0000259" key="1">
    <source>
        <dbReference type="Pfam" id="PF00149"/>
    </source>
</evidence>
<accession>A0A0F9FWV9</accession>
<comment type="caution">
    <text evidence="2">The sequence shown here is derived from an EMBL/GenBank/DDBJ whole genome shotgun (WGS) entry which is preliminary data.</text>
</comment>
<dbReference type="InterPro" id="IPR004843">
    <property type="entry name" value="Calcineurin-like_PHP"/>
</dbReference>
<name>A0A0F9FWV9_9ZZZZ</name>
<dbReference type="AlphaFoldDB" id="A0A0F9FWV9"/>
<proteinExistence type="predicted"/>
<dbReference type="InterPro" id="IPR029052">
    <property type="entry name" value="Metallo-depent_PP-like"/>
</dbReference>
<gene>
    <name evidence="2" type="ORF">LCGC14_2253240</name>
</gene>
<organism evidence="2">
    <name type="scientific">marine sediment metagenome</name>
    <dbReference type="NCBI Taxonomy" id="412755"/>
    <lineage>
        <taxon>unclassified sequences</taxon>
        <taxon>metagenomes</taxon>
        <taxon>ecological metagenomes</taxon>
    </lineage>
</organism>
<dbReference type="SUPFAM" id="SSF56300">
    <property type="entry name" value="Metallo-dependent phosphatases"/>
    <property type="match status" value="1"/>
</dbReference>
<dbReference type="Pfam" id="PF00149">
    <property type="entry name" value="Metallophos"/>
    <property type="match status" value="1"/>
</dbReference>
<reference evidence="2" key="1">
    <citation type="journal article" date="2015" name="Nature">
        <title>Complex archaea that bridge the gap between prokaryotes and eukaryotes.</title>
        <authorList>
            <person name="Spang A."/>
            <person name="Saw J.H."/>
            <person name="Jorgensen S.L."/>
            <person name="Zaremba-Niedzwiedzka K."/>
            <person name="Martijn J."/>
            <person name="Lind A.E."/>
            <person name="van Eijk R."/>
            <person name="Schleper C."/>
            <person name="Guy L."/>
            <person name="Ettema T.J."/>
        </authorList>
    </citation>
    <scope>NUCLEOTIDE SEQUENCE</scope>
</reference>
<dbReference type="EMBL" id="LAZR01030763">
    <property type="protein sequence ID" value="KKL55657.1"/>
    <property type="molecule type" value="Genomic_DNA"/>
</dbReference>
<evidence type="ECO:0000313" key="2">
    <source>
        <dbReference type="EMBL" id="KKL55657.1"/>
    </source>
</evidence>
<feature type="domain" description="Calcineurin-like phosphoesterase" evidence="1">
    <location>
        <begin position="3"/>
        <end position="171"/>
    </location>
</feature>
<sequence length="234" mass="26848">MSRVLCVGDIHEPVSRKKYLQFNKDLYEEYECDRVVFLGDIAIGDVVDWTSISFHVAHPDAPGPKDEYKLAFKKIHQWYKAFPNASICIGNHDERLIRLGEDNNIPKRFIRNFNEVWKTPKWNWDYFHIIDDVYYFHGTGNGGTYPAPNAAKKMLMSVVMGHIHSAAGIKWLASPQRRIFGMDVGCGIDDTAYAFAYGKHQIKRSIISAAVVLDGIPYHEIMPIGKDERYHDGR</sequence>
<protein>
    <recommendedName>
        <fullName evidence="1">Calcineurin-like phosphoesterase domain-containing protein</fullName>
    </recommendedName>
</protein>
<dbReference type="GO" id="GO:0016787">
    <property type="term" value="F:hydrolase activity"/>
    <property type="evidence" value="ECO:0007669"/>
    <property type="project" value="InterPro"/>
</dbReference>